<dbReference type="AlphaFoldDB" id="A0A346Y0R1"/>
<name>A0A346Y0R1_9ACTN</name>
<dbReference type="Proteomes" id="UP000264006">
    <property type="component" value="Chromosome"/>
</dbReference>
<dbReference type="InterPro" id="IPR036746">
    <property type="entry name" value="TT1725-like_sf"/>
</dbReference>
<organism evidence="1 2">
    <name type="scientific">Euzebya pacifica</name>
    <dbReference type="NCBI Taxonomy" id="1608957"/>
    <lineage>
        <taxon>Bacteria</taxon>
        <taxon>Bacillati</taxon>
        <taxon>Actinomycetota</taxon>
        <taxon>Nitriliruptoria</taxon>
        <taxon>Euzebyales</taxon>
    </lineage>
</organism>
<dbReference type="EMBL" id="CP031165">
    <property type="protein sequence ID" value="AXV08058.1"/>
    <property type="molecule type" value="Genomic_DNA"/>
</dbReference>
<sequence>MLAVLVEIDLHIPAARSLKDKRGVIRRLQSRLRDDLRVSVAEIGHQDLWQRCTLGVAIACGNETVGRGVVQDVERIIARAVEVELLDIHVDVVATEEHGFSGSFDPVGDPS</sequence>
<dbReference type="PANTHER" id="PTHR36441">
    <property type="entry name" value="HYPOTHETICAL CYTOSOLIC PROTEIN"/>
    <property type="match status" value="1"/>
</dbReference>
<protein>
    <submittedName>
        <fullName evidence="1">YlxP-like protein</fullName>
    </submittedName>
</protein>
<dbReference type="KEGG" id="euz:DVS28_a3383"/>
<dbReference type="InterPro" id="IPR007546">
    <property type="entry name" value="DUF503"/>
</dbReference>
<reference evidence="1 2" key="1">
    <citation type="submission" date="2018-09" db="EMBL/GenBank/DDBJ databases">
        <title>Complete genome sequence of Euzebya sp. DY32-46 isolated from seawater of Pacific Ocean.</title>
        <authorList>
            <person name="Xu L."/>
            <person name="Wu Y.-H."/>
            <person name="Xu X.-W."/>
        </authorList>
    </citation>
    <scope>NUCLEOTIDE SEQUENCE [LARGE SCALE GENOMIC DNA]</scope>
    <source>
        <strain evidence="1 2">DY32-46</strain>
    </source>
</reference>
<dbReference type="Pfam" id="PF04456">
    <property type="entry name" value="DUF503"/>
    <property type="match status" value="1"/>
</dbReference>
<proteinExistence type="predicted"/>
<accession>A0A346Y0R1</accession>
<evidence type="ECO:0000313" key="2">
    <source>
        <dbReference type="Proteomes" id="UP000264006"/>
    </source>
</evidence>
<dbReference type="RefSeq" id="WP_164710657.1">
    <property type="nucleotide sequence ID" value="NZ_CP031165.1"/>
</dbReference>
<keyword evidence="2" id="KW-1185">Reference proteome</keyword>
<dbReference type="Gene3D" id="3.30.70.1120">
    <property type="entry name" value="TT1725-like"/>
    <property type="match status" value="1"/>
</dbReference>
<gene>
    <name evidence="1" type="ORF">DVS28_a3383</name>
</gene>
<dbReference type="SUPFAM" id="SSF103007">
    <property type="entry name" value="Hypothetical protein TT1725"/>
    <property type="match status" value="1"/>
</dbReference>
<dbReference type="PANTHER" id="PTHR36441:SF1">
    <property type="entry name" value="DUF503 DOMAIN-CONTAINING PROTEIN"/>
    <property type="match status" value="1"/>
</dbReference>
<evidence type="ECO:0000313" key="1">
    <source>
        <dbReference type="EMBL" id="AXV08058.1"/>
    </source>
</evidence>